<evidence type="ECO:0000256" key="5">
    <source>
        <dbReference type="ARBA" id="ARBA00022889"/>
    </source>
</evidence>
<reference evidence="11" key="1">
    <citation type="submission" date="2021-06" db="EMBL/GenBank/DDBJ databases">
        <authorList>
            <consortium name="Wellcome Sanger Institute Data Sharing"/>
        </authorList>
    </citation>
    <scope>NUCLEOTIDE SEQUENCE [LARGE SCALE GENOMIC DNA]</scope>
</reference>
<reference evidence="11" key="2">
    <citation type="submission" date="2025-08" db="UniProtKB">
        <authorList>
            <consortium name="Ensembl"/>
        </authorList>
    </citation>
    <scope>IDENTIFICATION</scope>
</reference>
<sequence length="585" mass="67410">MYEMDYAGWTIRSRLDMDTSPGLQDFVSRYVSRSRLPTSPNLFLSLPDPSSPSPGTLTWNQSTEQQLAYFSKEMALLGLPAPYEELSFENDYLLSSPRPDLASVLNSACSLLQLHQQTNCSLAELETTHHKMVCERNLLKSSLSKLQDQLSSFEKEMAALQGKEQQLQSQNRNLQNMVRTHKEEIAKLQGVLSSRAAHHSSDMKRKELQLSKMKERLQQLITDKKDRKASIDILNPLARADGKRATWKTGKSESRKEEEMLRGLMLALERQLSEAVLENAELKRTMEQLKEGDLSQTWPDCSTTGREENPKQKVLQEESMTCNKEMNQSRQEMVKNTLVGSTKKEWRSLGRQVEDMGANIQGFTCDIPFGTDQDKEIALLHAEIEQSRQVIAFQQQLLQESVTSSNKKLPSSLRDSYVLEERERLRQQWNMFEQQKKRFEKERWTFTEAAIRLGRERKQFEEERAALLQQQFFNLTPFLDRKGASPWQRRQMLSPEHPAADDYCNFPSSMQTPSTKMEASVQQVSTPSTPELFCTLKLFQDPPRSNRISEVPSRHGPPDTLKKKPDSLWRYTSQMGMDPFMDSSF</sequence>
<feature type="compositionally biased region" description="Polar residues" evidence="10">
    <location>
        <begin position="294"/>
        <end position="304"/>
    </location>
</feature>
<dbReference type="GO" id="GO:0035735">
    <property type="term" value="P:intraciliary transport involved in cilium assembly"/>
    <property type="evidence" value="ECO:0007669"/>
    <property type="project" value="TreeGrafter"/>
</dbReference>
<feature type="region of interest" description="Disordered" evidence="10">
    <location>
        <begin position="544"/>
        <end position="568"/>
    </location>
</feature>
<keyword evidence="12" id="KW-1185">Reference proteome</keyword>
<evidence type="ECO:0000256" key="4">
    <source>
        <dbReference type="ARBA" id="ARBA00022490"/>
    </source>
</evidence>
<comment type="similarity">
    <text evidence="3">Belongs to the ADIP family.</text>
</comment>
<feature type="compositionally biased region" description="Basic and acidic residues" evidence="10">
    <location>
        <begin position="552"/>
        <end position="567"/>
    </location>
</feature>
<dbReference type="Pfam" id="PF11559">
    <property type="entry name" value="ADIP"/>
    <property type="match status" value="1"/>
</dbReference>
<evidence type="ECO:0000256" key="8">
    <source>
        <dbReference type="ARBA" id="ARBA00023212"/>
    </source>
</evidence>
<feature type="coiled-coil region" evidence="9">
    <location>
        <begin position="136"/>
        <end position="223"/>
    </location>
</feature>
<keyword evidence="6" id="KW-0965">Cell junction</keyword>
<dbReference type="GO" id="GO:0034451">
    <property type="term" value="C:centriolar satellite"/>
    <property type="evidence" value="ECO:0007669"/>
    <property type="project" value="UniProtKB-SubCell"/>
</dbReference>
<dbReference type="Proteomes" id="UP000694620">
    <property type="component" value="Chromosome 17"/>
</dbReference>
<dbReference type="PANTHER" id="PTHR46507:SF5">
    <property type="entry name" value="AFADIN- AND ALPHA-ACTININ-BINDING PROTEIN-LIKE"/>
    <property type="match status" value="1"/>
</dbReference>
<keyword evidence="8" id="KW-0206">Cytoskeleton</keyword>
<feature type="region of interest" description="Disordered" evidence="10">
    <location>
        <begin position="290"/>
        <end position="312"/>
    </location>
</feature>
<name>A0A8C4T1N6_ERPCA</name>
<dbReference type="InterPro" id="IPR052300">
    <property type="entry name" value="Adhesion_Centrosome_assoc"/>
</dbReference>
<evidence type="ECO:0000256" key="3">
    <source>
        <dbReference type="ARBA" id="ARBA00009291"/>
    </source>
</evidence>
<accession>A0A8C4T1N6</accession>
<evidence type="ECO:0000313" key="11">
    <source>
        <dbReference type="Ensembl" id="ENSECRP00000024878.1"/>
    </source>
</evidence>
<dbReference type="Ensembl" id="ENSECRT00000025417.1">
    <property type="protein sequence ID" value="ENSECRP00000024878.1"/>
    <property type="gene ID" value="ENSECRG00000016846.1"/>
</dbReference>
<dbReference type="GO" id="GO:0036064">
    <property type="term" value="C:ciliary basal body"/>
    <property type="evidence" value="ECO:0007669"/>
    <property type="project" value="TreeGrafter"/>
</dbReference>
<organism evidence="11 12">
    <name type="scientific">Erpetoichthys calabaricus</name>
    <name type="common">Rope fish</name>
    <name type="synonym">Calamoichthys calabaricus</name>
    <dbReference type="NCBI Taxonomy" id="27687"/>
    <lineage>
        <taxon>Eukaryota</taxon>
        <taxon>Metazoa</taxon>
        <taxon>Chordata</taxon>
        <taxon>Craniata</taxon>
        <taxon>Vertebrata</taxon>
        <taxon>Euteleostomi</taxon>
        <taxon>Actinopterygii</taxon>
        <taxon>Polypteriformes</taxon>
        <taxon>Polypteridae</taxon>
        <taxon>Erpetoichthys</taxon>
    </lineage>
</organism>
<evidence type="ECO:0000256" key="6">
    <source>
        <dbReference type="ARBA" id="ARBA00022949"/>
    </source>
</evidence>
<feature type="coiled-coil region" evidence="9">
    <location>
        <begin position="422"/>
        <end position="470"/>
    </location>
</feature>
<dbReference type="GeneTree" id="ENSGT00390000007688"/>
<keyword evidence="4" id="KW-0963">Cytoplasm</keyword>
<dbReference type="PANTHER" id="PTHR46507">
    <property type="entry name" value="AFADIN- AND ALPHA-ACTININ-BINDING PROTEIN"/>
    <property type="match status" value="1"/>
</dbReference>
<dbReference type="GO" id="GO:0007155">
    <property type="term" value="P:cell adhesion"/>
    <property type="evidence" value="ECO:0007669"/>
    <property type="project" value="UniProtKB-KW"/>
</dbReference>
<dbReference type="InterPro" id="IPR021622">
    <property type="entry name" value="Afadin/alpha-actinin-bd"/>
</dbReference>
<evidence type="ECO:0000256" key="10">
    <source>
        <dbReference type="SAM" id="MobiDB-lite"/>
    </source>
</evidence>
<dbReference type="GO" id="GO:0005912">
    <property type="term" value="C:adherens junction"/>
    <property type="evidence" value="ECO:0007669"/>
    <property type="project" value="UniProtKB-SubCell"/>
</dbReference>
<evidence type="ECO:0000313" key="12">
    <source>
        <dbReference type="Proteomes" id="UP000694620"/>
    </source>
</evidence>
<keyword evidence="5" id="KW-0130">Cell adhesion</keyword>
<evidence type="ECO:0000256" key="9">
    <source>
        <dbReference type="SAM" id="Coils"/>
    </source>
</evidence>
<dbReference type="AlphaFoldDB" id="A0A8C4T1N6"/>
<evidence type="ECO:0000256" key="1">
    <source>
        <dbReference type="ARBA" id="ARBA00004536"/>
    </source>
</evidence>
<evidence type="ECO:0000256" key="2">
    <source>
        <dbReference type="ARBA" id="ARBA00004607"/>
    </source>
</evidence>
<keyword evidence="7 9" id="KW-0175">Coiled coil</keyword>
<proteinExistence type="inferred from homology"/>
<evidence type="ECO:0000256" key="7">
    <source>
        <dbReference type="ARBA" id="ARBA00023054"/>
    </source>
</evidence>
<comment type="subcellular location">
    <subcellularLocation>
        <location evidence="1">Cell junction</location>
        <location evidence="1">Adherens junction</location>
    </subcellularLocation>
    <subcellularLocation>
        <location evidence="2">Cytoplasm</location>
        <location evidence="2">Cytoskeleton</location>
        <location evidence="2">Microtubule organizing center</location>
        <location evidence="2">Centrosome</location>
        <location evidence="2">Centriolar satellite</location>
    </subcellularLocation>
</comment>
<protein>
    <submittedName>
        <fullName evidence="11">Afadin- and alpha-actinin-binding protein-like</fullName>
    </submittedName>
</protein>
<reference evidence="11" key="3">
    <citation type="submission" date="2025-09" db="UniProtKB">
        <authorList>
            <consortium name="Ensembl"/>
        </authorList>
    </citation>
    <scope>IDENTIFICATION</scope>
</reference>